<protein>
    <recommendedName>
        <fullName evidence="5">OmpW family protein</fullName>
    </recommendedName>
</protein>
<comment type="subcellular location">
    <subcellularLocation>
        <location evidence="1">Cell outer membrane</location>
    </subcellularLocation>
</comment>
<feature type="chain" id="PRO_5042198025" description="OmpW family protein" evidence="2">
    <location>
        <begin position="24"/>
        <end position="214"/>
    </location>
</feature>
<dbReference type="RefSeq" id="WP_081354824.1">
    <property type="nucleotide sequence ID" value="NZ_CP015016.1"/>
</dbReference>
<dbReference type="InterPro" id="IPR006315">
    <property type="entry name" value="OM_autotransptr_brl_dom"/>
</dbReference>
<dbReference type="GO" id="GO:0009279">
    <property type="term" value="C:cell outer membrane"/>
    <property type="evidence" value="ECO:0007669"/>
    <property type="project" value="UniProtKB-SubCell"/>
</dbReference>
<evidence type="ECO:0000256" key="2">
    <source>
        <dbReference type="SAM" id="SignalP"/>
    </source>
</evidence>
<proteinExistence type="predicted"/>
<name>A0AAC9IUM4_9BURK</name>
<dbReference type="Pfam" id="PF03922">
    <property type="entry name" value="OmpW"/>
    <property type="match status" value="1"/>
</dbReference>
<dbReference type="Gene3D" id="2.40.160.20">
    <property type="match status" value="1"/>
</dbReference>
<dbReference type="PANTHER" id="PTHR36920:SF1">
    <property type="entry name" value="OUTER MEMBRANE PROTEIN W"/>
    <property type="match status" value="1"/>
</dbReference>
<evidence type="ECO:0008006" key="5">
    <source>
        <dbReference type="Google" id="ProtNLM"/>
    </source>
</evidence>
<dbReference type="AlphaFoldDB" id="A0AAC9IUM4"/>
<dbReference type="PANTHER" id="PTHR36920">
    <property type="match status" value="1"/>
</dbReference>
<dbReference type="EMBL" id="CP015017">
    <property type="protein sequence ID" value="APC00915.1"/>
    <property type="molecule type" value="Genomic_DNA"/>
</dbReference>
<feature type="signal peptide" evidence="2">
    <location>
        <begin position="1"/>
        <end position="23"/>
    </location>
</feature>
<dbReference type="InterPro" id="IPR005618">
    <property type="entry name" value="OMPW"/>
</dbReference>
<evidence type="ECO:0000313" key="4">
    <source>
        <dbReference type="Proteomes" id="UP000182060"/>
    </source>
</evidence>
<evidence type="ECO:0000313" key="3">
    <source>
        <dbReference type="EMBL" id="APC00915.1"/>
    </source>
</evidence>
<dbReference type="SUPFAM" id="SSF56925">
    <property type="entry name" value="OMPA-like"/>
    <property type="match status" value="1"/>
</dbReference>
<reference evidence="3" key="1">
    <citation type="journal article" date="2017" name="Appl. Environ. Microbiol.">
        <title>Microdiversification of a pelagic Polynucleobacter species is mainly driven by acquisition of genomic islands from a partially interspecific gene pool.</title>
        <authorList>
            <person name="Hoetzinger M."/>
            <person name="Hahn M.W."/>
            <person name="Jezberova J."/>
            <person name="Schmidt J."/>
            <person name="Koll U."/>
        </authorList>
    </citation>
    <scope>NUCLEOTIDE SEQUENCE</scope>
    <source>
        <strain evidence="3">MWH-RechtKol4</strain>
    </source>
</reference>
<dbReference type="InterPro" id="IPR011250">
    <property type="entry name" value="OMP/PagP_B-barrel"/>
</dbReference>
<accession>A0AAC9IUM4</accession>
<dbReference type="NCBIfam" id="TIGR01414">
    <property type="entry name" value="autotrans_barl"/>
    <property type="match status" value="1"/>
</dbReference>
<sequence>MRIKSLVAAMAAVASLAPIAAHAQTQAVEDDNPWMVRVRAVDLLFQNGQTNTVSTLNVKAQNQWIPEFDVSYFFTKNIAAELVLTWPQQVNITAGSGNTNVGKISALPPSLLVQYHFTDFGAFKPYVGVGVNYTIFGNRQNFPALGNSVQVDQSSVGVVGQVGADYMFDKHWGANIDVKYATMSTNVNTVQGNTNLGKLTLNPWMPAVGITYKF</sequence>
<keyword evidence="2" id="KW-0732">Signal</keyword>
<organism evidence="3 4">
    <name type="scientific">Polynucleobacter asymbioticus</name>
    <dbReference type="NCBI Taxonomy" id="576611"/>
    <lineage>
        <taxon>Bacteria</taxon>
        <taxon>Pseudomonadati</taxon>
        <taxon>Pseudomonadota</taxon>
        <taxon>Betaproteobacteria</taxon>
        <taxon>Burkholderiales</taxon>
        <taxon>Burkholderiaceae</taxon>
        <taxon>Polynucleobacter</taxon>
    </lineage>
</organism>
<dbReference type="GO" id="GO:0055085">
    <property type="term" value="P:transmembrane transport"/>
    <property type="evidence" value="ECO:0007669"/>
    <property type="project" value="TreeGrafter"/>
</dbReference>
<gene>
    <name evidence="3" type="ORF">AOC25_04365</name>
</gene>
<evidence type="ECO:0000256" key="1">
    <source>
        <dbReference type="ARBA" id="ARBA00004442"/>
    </source>
</evidence>
<dbReference type="Proteomes" id="UP000182060">
    <property type="component" value="Chromosome"/>
</dbReference>